<proteinExistence type="predicted"/>
<dbReference type="Proteomes" id="UP001459277">
    <property type="component" value="Unassembled WGS sequence"/>
</dbReference>
<name>A0AAW2CM78_9ROSI</name>
<dbReference type="PANTHER" id="PTHR46929:SF13">
    <property type="entry name" value="MYB_SANT-LIKE DNA-BINDING DOMAIN PROTEIN"/>
    <property type="match status" value="1"/>
</dbReference>
<organism evidence="2 3">
    <name type="scientific">Lithocarpus litseifolius</name>
    <dbReference type="NCBI Taxonomy" id="425828"/>
    <lineage>
        <taxon>Eukaryota</taxon>
        <taxon>Viridiplantae</taxon>
        <taxon>Streptophyta</taxon>
        <taxon>Embryophyta</taxon>
        <taxon>Tracheophyta</taxon>
        <taxon>Spermatophyta</taxon>
        <taxon>Magnoliopsida</taxon>
        <taxon>eudicotyledons</taxon>
        <taxon>Gunneridae</taxon>
        <taxon>Pentapetalae</taxon>
        <taxon>rosids</taxon>
        <taxon>fabids</taxon>
        <taxon>Fagales</taxon>
        <taxon>Fagaceae</taxon>
        <taxon>Lithocarpus</taxon>
    </lineage>
</organism>
<dbReference type="AlphaFoldDB" id="A0AAW2CM78"/>
<feature type="domain" description="Myb/SANT-like" evidence="1">
    <location>
        <begin position="80"/>
        <end position="165"/>
    </location>
</feature>
<protein>
    <recommendedName>
        <fullName evidence="1">Myb/SANT-like domain-containing protein</fullName>
    </recommendedName>
</protein>
<keyword evidence="3" id="KW-1185">Reference proteome</keyword>
<dbReference type="InterPro" id="IPR024752">
    <property type="entry name" value="Myb/SANT-like_dom"/>
</dbReference>
<dbReference type="PANTHER" id="PTHR46929">
    <property type="entry name" value="EXPRESSED PROTEIN"/>
    <property type="match status" value="1"/>
</dbReference>
<dbReference type="EMBL" id="JAZDWU010000006">
    <property type="protein sequence ID" value="KAK9998908.1"/>
    <property type="molecule type" value="Genomic_DNA"/>
</dbReference>
<dbReference type="Pfam" id="PF12776">
    <property type="entry name" value="Myb_DNA-bind_3"/>
    <property type="match status" value="1"/>
</dbReference>
<gene>
    <name evidence="2" type="ORF">SO802_018511</name>
</gene>
<sequence length="166" mass="18051">MANCLGSTSSPSSLLGEFLDGDSAALVVVLEAAFVDDIGGFLADLGDDVVGAEVVGSGFEVGDVGKISKKNGRDPSKEVQWSSVMDDALVDAFLHQVIIGGRVNGTFTSKAYDDIVKELEINKDKVKNRQKTLKKNFHECYDIFKDELSGFRWNNSLNMWTAEPKV</sequence>
<reference evidence="2 3" key="1">
    <citation type="submission" date="2024-01" db="EMBL/GenBank/DDBJ databases">
        <title>A telomere-to-telomere, gap-free genome of sweet tea (Lithocarpus litseifolius).</title>
        <authorList>
            <person name="Zhou J."/>
        </authorList>
    </citation>
    <scope>NUCLEOTIDE SEQUENCE [LARGE SCALE GENOMIC DNA]</scope>
    <source>
        <strain evidence="2">Zhou-2022a</strain>
        <tissue evidence="2">Leaf</tissue>
    </source>
</reference>
<evidence type="ECO:0000313" key="2">
    <source>
        <dbReference type="EMBL" id="KAK9998908.1"/>
    </source>
</evidence>
<accession>A0AAW2CM78</accession>
<evidence type="ECO:0000259" key="1">
    <source>
        <dbReference type="Pfam" id="PF12776"/>
    </source>
</evidence>
<comment type="caution">
    <text evidence="2">The sequence shown here is derived from an EMBL/GenBank/DDBJ whole genome shotgun (WGS) entry which is preliminary data.</text>
</comment>
<evidence type="ECO:0000313" key="3">
    <source>
        <dbReference type="Proteomes" id="UP001459277"/>
    </source>
</evidence>